<reference evidence="4" key="1">
    <citation type="submission" date="2021-01" db="EMBL/GenBank/DDBJ databases">
        <authorList>
            <person name="Corre E."/>
            <person name="Pelletier E."/>
            <person name="Niang G."/>
            <person name="Scheremetjew M."/>
            <person name="Finn R."/>
            <person name="Kale V."/>
            <person name="Holt S."/>
            <person name="Cochrane G."/>
            <person name="Meng A."/>
            <person name="Brown T."/>
            <person name="Cohen L."/>
        </authorList>
    </citation>
    <scope>NUCLEOTIDE SEQUENCE</scope>
</reference>
<proteinExistence type="predicted"/>
<accession>A0A7S1AFF3</accession>
<feature type="chain" id="PRO_5031292432" description="PDZ domain-containing protein" evidence="2">
    <location>
        <begin position="26"/>
        <end position="206"/>
    </location>
</feature>
<keyword evidence="2" id="KW-0732">Signal</keyword>
<feature type="signal peptide" evidence="2">
    <location>
        <begin position="1"/>
        <end position="25"/>
    </location>
</feature>
<gene>
    <name evidence="4" type="ORF">NSCI0253_LOCUS26678</name>
</gene>
<dbReference type="InterPro" id="IPR001478">
    <property type="entry name" value="PDZ"/>
</dbReference>
<feature type="region of interest" description="Disordered" evidence="1">
    <location>
        <begin position="78"/>
        <end position="112"/>
    </location>
</feature>
<evidence type="ECO:0000256" key="1">
    <source>
        <dbReference type="SAM" id="MobiDB-lite"/>
    </source>
</evidence>
<dbReference type="PROSITE" id="PS50106">
    <property type="entry name" value="PDZ"/>
    <property type="match status" value="1"/>
</dbReference>
<organism evidence="4">
    <name type="scientific">Noctiluca scintillans</name>
    <name type="common">Sea sparkle</name>
    <name type="synonym">Red tide dinoflagellate</name>
    <dbReference type="NCBI Taxonomy" id="2966"/>
    <lineage>
        <taxon>Eukaryota</taxon>
        <taxon>Sar</taxon>
        <taxon>Alveolata</taxon>
        <taxon>Dinophyceae</taxon>
        <taxon>Noctilucales</taxon>
        <taxon>Noctilucaceae</taxon>
        <taxon>Noctiluca</taxon>
    </lineage>
</organism>
<dbReference type="EMBL" id="HBFQ01037753">
    <property type="protein sequence ID" value="CAD8852328.1"/>
    <property type="molecule type" value="Transcribed_RNA"/>
</dbReference>
<feature type="domain" description="PDZ" evidence="3">
    <location>
        <begin position="119"/>
        <end position="206"/>
    </location>
</feature>
<dbReference type="InterPro" id="IPR036034">
    <property type="entry name" value="PDZ_sf"/>
</dbReference>
<dbReference type="CDD" id="cd00136">
    <property type="entry name" value="PDZ_canonical"/>
    <property type="match status" value="1"/>
</dbReference>
<name>A0A7S1AFF3_NOCSC</name>
<dbReference type="Gene3D" id="2.30.42.10">
    <property type="match status" value="1"/>
</dbReference>
<evidence type="ECO:0000313" key="4">
    <source>
        <dbReference type="EMBL" id="CAD8852328.1"/>
    </source>
</evidence>
<sequence length="206" mass="22458">MFSFESSLAPLWDVMLLGMFQGLRGVTECCCAVAKLAGENHPEEVIDLVGYAAADEKTIAEDAAAGDMLNSMEPPVYTTTIKSRSRSRGVDDETAFDEVPPRPASPLPEVSEEAPGEFAVFLNRRNNTDGLGLAVRGSATPPYPLVVTGVNGGLVEEWNRENPLSRVRVGDEVLEVNGERWDDAMLLLDRMKVARPLQLVLRRGSK</sequence>
<evidence type="ECO:0000256" key="2">
    <source>
        <dbReference type="SAM" id="SignalP"/>
    </source>
</evidence>
<dbReference type="SUPFAM" id="SSF50156">
    <property type="entry name" value="PDZ domain-like"/>
    <property type="match status" value="1"/>
</dbReference>
<protein>
    <recommendedName>
        <fullName evidence="3">PDZ domain-containing protein</fullName>
    </recommendedName>
</protein>
<evidence type="ECO:0000259" key="3">
    <source>
        <dbReference type="PROSITE" id="PS50106"/>
    </source>
</evidence>
<dbReference type="AlphaFoldDB" id="A0A7S1AFF3"/>